<feature type="domain" description="Thioredoxin" evidence="2">
    <location>
        <begin position="13"/>
        <end position="82"/>
    </location>
</feature>
<dbReference type="SUPFAM" id="SSF52833">
    <property type="entry name" value="Thioredoxin-like"/>
    <property type="match status" value="1"/>
</dbReference>
<dbReference type="Gene3D" id="3.40.30.10">
    <property type="entry name" value="Glutaredoxin"/>
    <property type="match status" value="1"/>
</dbReference>
<accession>W6MEU4</accession>
<reference evidence="3" key="2">
    <citation type="submission" date="2014-02" db="EMBL/GenBank/DDBJ databases">
        <title>The hermit crab's nose antennal transcriptomics.</title>
        <authorList>
            <person name="Groh K.C."/>
            <person name="Vogel H."/>
            <person name="Stensmyr M.C."/>
            <person name="Grosse-Wilde E."/>
            <person name="Hansson B.S."/>
        </authorList>
    </citation>
    <scope>NUCLEOTIDE SEQUENCE</scope>
    <source>
        <tissue evidence="3">Antennules</tissue>
    </source>
</reference>
<evidence type="ECO:0000256" key="1">
    <source>
        <dbReference type="ARBA" id="ARBA00023157"/>
    </source>
</evidence>
<dbReference type="EMBL" id="HABY01000013">
    <property type="protein sequence ID" value="CDK12542.1"/>
    <property type="molecule type" value="Transcribed_RNA"/>
</dbReference>
<gene>
    <name evidence="3" type="primary">thioredoxin-like-1</name>
</gene>
<dbReference type="InterPro" id="IPR013766">
    <property type="entry name" value="Thioredoxin_domain"/>
</dbReference>
<evidence type="ECO:0000259" key="2">
    <source>
        <dbReference type="Pfam" id="PF00085"/>
    </source>
</evidence>
<dbReference type="PANTHER" id="PTHR46115">
    <property type="entry name" value="THIOREDOXIN-LIKE PROTEIN 1"/>
    <property type="match status" value="1"/>
</dbReference>
<proteinExistence type="predicted"/>
<sequence>MCNFTVLVESVLKCKVIAPKLEAMSQQKTHVVFLKVDVDDSEDVAQEYKITCMPTFVFFKDGKKVDSFSGANEEKIKEFIEKYE</sequence>
<reference evidence="3" key="1">
    <citation type="submission" date="2013-06" db="EMBL/GenBank/DDBJ databases">
        <authorList>
            <person name="Groh K."/>
        </authorList>
    </citation>
    <scope>NUCLEOTIDE SEQUENCE</scope>
    <source>
        <tissue evidence="3">Antennules</tissue>
    </source>
</reference>
<organism evidence="3">
    <name type="scientific">Coenobita clypeatus</name>
    <dbReference type="NCBI Taxonomy" id="474045"/>
    <lineage>
        <taxon>Eukaryota</taxon>
        <taxon>Metazoa</taxon>
        <taxon>Ecdysozoa</taxon>
        <taxon>Arthropoda</taxon>
        <taxon>Crustacea</taxon>
        <taxon>Multicrustacea</taxon>
        <taxon>Malacostraca</taxon>
        <taxon>Eumalacostraca</taxon>
        <taxon>Eucarida</taxon>
        <taxon>Decapoda</taxon>
        <taxon>Pleocyemata</taxon>
        <taxon>Anomura</taxon>
        <taxon>Paguroidea</taxon>
        <taxon>Coenobitidae</taxon>
        <taxon>Coenobita</taxon>
    </lineage>
</organism>
<keyword evidence="1" id="KW-1015">Disulfide bond</keyword>
<evidence type="ECO:0000313" key="3">
    <source>
        <dbReference type="EMBL" id="CDK12542.1"/>
    </source>
</evidence>
<protein>
    <submittedName>
        <fullName evidence="3">Thioredoxin-like-1 protein</fullName>
    </submittedName>
</protein>
<dbReference type="InterPro" id="IPR036249">
    <property type="entry name" value="Thioredoxin-like_sf"/>
</dbReference>
<dbReference type="AlphaFoldDB" id="W6MEU4"/>
<dbReference type="Pfam" id="PF00085">
    <property type="entry name" value="Thioredoxin"/>
    <property type="match status" value="1"/>
</dbReference>
<dbReference type="CDD" id="cd02947">
    <property type="entry name" value="TRX_family"/>
    <property type="match status" value="1"/>
</dbReference>
<name>W6MEU4_9EUCA</name>